<keyword evidence="3" id="KW-0326">Glycosidase</keyword>
<dbReference type="EMBL" id="BMML01000020">
    <property type="protein sequence ID" value="GGN32632.1"/>
    <property type="molecule type" value="Genomic_DNA"/>
</dbReference>
<reference evidence="7" key="2">
    <citation type="submission" date="2020-09" db="EMBL/GenBank/DDBJ databases">
        <authorList>
            <person name="Sun Q."/>
            <person name="Zhou Y."/>
        </authorList>
    </citation>
    <scope>NUCLEOTIDE SEQUENCE</scope>
    <source>
        <strain evidence="7">CGMCC 4.7110</strain>
    </source>
</reference>
<dbReference type="GO" id="GO:0042597">
    <property type="term" value="C:periplasmic space"/>
    <property type="evidence" value="ECO:0007669"/>
    <property type="project" value="InterPro"/>
</dbReference>
<dbReference type="GO" id="GO:0016020">
    <property type="term" value="C:membrane"/>
    <property type="evidence" value="ECO:0007669"/>
    <property type="project" value="InterPro"/>
</dbReference>
<keyword evidence="4" id="KW-0624">Polysaccharide degradation</keyword>
<keyword evidence="4" id="KW-0119">Carbohydrate metabolism</keyword>
<feature type="compositionally biased region" description="Polar residues" evidence="5">
    <location>
        <begin position="1"/>
        <end position="11"/>
    </location>
</feature>
<dbReference type="AlphaFoldDB" id="A0A918CV26"/>
<dbReference type="RefSeq" id="WP_189267031.1">
    <property type="nucleotide sequence ID" value="NZ_BMML01000020.1"/>
</dbReference>
<gene>
    <name evidence="7" type="ORF">GCM10011578_071540</name>
</gene>
<evidence type="ECO:0000256" key="5">
    <source>
        <dbReference type="SAM" id="MobiDB-lite"/>
    </source>
</evidence>
<organism evidence="7 8">
    <name type="scientific">Streptomyces fuscichromogenes</name>
    <dbReference type="NCBI Taxonomy" id="1324013"/>
    <lineage>
        <taxon>Bacteria</taxon>
        <taxon>Bacillati</taxon>
        <taxon>Actinomycetota</taxon>
        <taxon>Actinomycetes</taxon>
        <taxon>Kitasatosporales</taxon>
        <taxon>Streptomycetaceae</taxon>
        <taxon>Streptomyces</taxon>
    </lineage>
</organism>
<dbReference type="Pfam" id="PF05345">
    <property type="entry name" value="He_PIG"/>
    <property type="match status" value="1"/>
</dbReference>
<dbReference type="PROSITE" id="PS51318">
    <property type="entry name" value="TAT"/>
    <property type="match status" value="1"/>
</dbReference>
<dbReference type="InterPro" id="IPR003961">
    <property type="entry name" value="FN3_dom"/>
</dbReference>
<dbReference type="GO" id="GO:0016798">
    <property type="term" value="F:hydrolase activity, acting on glycosyl bonds"/>
    <property type="evidence" value="ECO:0007669"/>
    <property type="project" value="UniProtKB-KW"/>
</dbReference>
<keyword evidence="8" id="KW-1185">Reference proteome</keyword>
<dbReference type="CDD" id="cd00063">
    <property type="entry name" value="FN3"/>
    <property type="match status" value="1"/>
</dbReference>
<dbReference type="GO" id="GO:0000272">
    <property type="term" value="P:polysaccharide catabolic process"/>
    <property type="evidence" value="ECO:0007669"/>
    <property type="project" value="UniProtKB-KW"/>
</dbReference>
<evidence type="ECO:0000313" key="8">
    <source>
        <dbReference type="Proteomes" id="UP000653411"/>
    </source>
</evidence>
<name>A0A918CV26_9ACTN</name>
<keyword evidence="3" id="KW-0378">Hydrolase</keyword>
<dbReference type="Pfam" id="PF05426">
    <property type="entry name" value="Alginate_lyase"/>
    <property type="match status" value="1"/>
</dbReference>
<evidence type="ECO:0000256" key="1">
    <source>
        <dbReference type="ARBA" id="ARBA00022729"/>
    </source>
</evidence>
<dbReference type="GO" id="GO:0016829">
    <property type="term" value="F:lyase activity"/>
    <property type="evidence" value="ECO:0007669"/>
    <property type="project" value="UniProtKB-KW"/>
</dbReference>
<dbReference type="Gene3D" id="1.50.10.100">
    <property type="entry name" value="Chondroitin AC/alginate lyase"/>
    <property type="match status" value="1"/>
</dbReference>
<dbReference type="GO" id="GO:0005509">
    <property type="term" value="F:calcium ion binding"/>
    <property type="evidence" value="ECO:0007669"/>
    <property type="project" value="InterPro"/>
</dbReference>
<evidence type="ECO:0000256" key="4">
    <source>
        <dbReference type="ARBA" id="ARBA00023326"/>
    </source>
</evidence>
<evidence type="ECO:0000256" key="2">
    <source>
        <dbReference type="ARBA" id="ARBA00023239"/>
    </source>
</evidence>
<dbReference type="Gene3D" id="2.60.120.200">
    <property type="match status" value="2"/>
</dbReference>
<dbReference type="InterPro" id="IPR015919">
    <property type="entry name" value="Cadherin-like_sf"/>
</dbReference>
<dbReference type="Proteomes" id="UP000653411">
    <property type="component" value="Unassembled WGS sequence"/>
</dbReference>
<dbReference type="PROSITE" id="PS50853">
    <property type="entry name" value="FN3"/>
    <property type="match status" value="2"/>
</dbReference>
<dbReference type="InterPro" id="IPR006311">
    <property type="entry name" value="TAT_signal"/>
</dbReference>
<keyword evidence="2" id="KW-0456">Lyase</keyword>
<dbReference type="SUPFAM" id="SSF49265">
    <property type="entry name" value="Fibronectin type III"/>
    <property type="match status" value="1"/>
</dbReference>
<comment type="caution">
    <text evidence="7">The sequence shown here is derived from an EMBL/GenBank/DDBJ whole genome shotgun (WGS) entry which is preliminary data.</text>
</comment>
<sequence>MTIPAQNSAGTLQGAVEPESSTPGPLSRRGFLGGTAALLLATGASGLLVPGRAAAEEQDQGAVAFSHPGLLHSADDLDRMKAAVAAQQSPVYDGYLALAAHARSASTYTVQNTGQITTWGRGPANYQSQAVADSAAAYQNALIWAVTGDTAHADKARDILDAWSASLTAVTGADGPLGAGLQAFKFVNAAELLRHTGYDGWSEAGIARCEESFLRVWYPALSCYTLYANGNWDLTSLQSLLAIGVFCEEPTLFQDALRFAAAGAGNGSVPHRIVTDAGQGQESGRDQGHEQLAVGLLADAAQVAWNQGVDLWGFDGNRILANVEYAARYNLGGDVPFVPRIDRTGKYIKLTVSATSRGTLPPIYEMAYAHYAGVRGLDAPYTKNAVFRGSGGARVVEGSNDDLPSWGTFAYAGATATAPTVPSPPAGVTAVGEDRSVSLTWLPSTWADSYTVLRSGTPDGRYEEIASGVGQPTYTDRGVRAGRTYYYTVTAANPLGESGSSTWAAASAGLPGPWATQDVGDVRIPGSAAFDGERFVLEASGTDDTCRLVHLPLRGDGTVTARIVWPLSSQYSKIGVTVRASLDAAAAHASMLVQGLPLHTWSGVWTVRPTAGAEVSATGSTPVPPTQQQAITVNAAFPLSDLGALPESATPLQAPWVEGAGDGYRLRAPYWVRVTRKGTRCTGAISPDGVHWTEVGSTAVELGRTGYAGLVLTSGLGVDEDYAGTGTGAFDNVTVVSASGAVWCVPRPVRTATDLRAGTGADAVELAWSDPDLSARYTVLRAPRADGPYRTLATGVGPVGFGTRVRYTDPTGTPGTTYHYTVVKTNAGGHGPHSVPAQAAMPTPAAPRLTSASAAFANQGDDFRRLLRASHEPVLFTADGLPGGLRIDRRTGLISGTPTGTGEFTVTTTAANASGTATGTLALTVGTAPPGPWTYGDLGDTVLDDRAFGTLGVVAVTTQGSTSYHDGTFTVRGAGLDLNANSQGMTGQFVRQQVTGDCELTARLVSRSGATADRVGLLMTKSLSPFDQAAGLIVTGGGTAQLMLRPTVAGASAFTGTTAVQLPLLLRLRRTGTAFAAAVSADAGVTWTTLATGAIPAFGDAPYHVGLVVCSRAPQALGTAQFEEVSVALT</sequence>
<dbReference type="InterPro" id="IPR013783">
    <property type="entry name" value="Ig-like_fold"/>
</dbReference>
<feature type="domain" description="Fibronectin type-III" evidence="6">
    <location>
        <begin position="421"/>
        <end position="511"/>
    </location>
</feature>
<reference evidence="7" key="1">
    <citation type="journal article" date="2014" name="Int. J. Syst. Evol. Microbiol.">
        <title>Complete genome sequence of Corynebacterium casei LMG S-19264T (=DSM 44701T), isolated from a smear-ripened cheese.</title>
        <authorList>
            <consortium name="US DOE Joint Genome Institute (JGI-PGF)"/>
            <person name="Walter F."/>
            <person name="Albersmeier A."/>
            <person name="Kalinowski J."/>
            <person name="Ruckert C."/>
        </authorList>
    </citation>
    <scope>NUCLEOTIDE SEQUENCE</scope>
    <source>
        <strain evidence="7">CGMCC 4.7110</strain>
    </source>
</reference>
<dbReference type="SUPFAM" id="SSF48230">
    <property type="entry name" value="Chondroitin AC/alginate lyase"/>
    <property type="match status" value="1"/>
</dbReference>
<evidence type="ECO:0000259" key="6">
    <source>
        <dbReference type="PROSITE" id="PS50853"/>
    </source>
</evidence>
<accession>A0A918CV26</accession>
<feature type="region of interest" description="Disordered" evidence="5">
    <location>
        <begin position="1"/>
        <end position="28"/>
    </location>
</feature>
<dbReference type="InterPro" id="IPR008929">
    <property type="entry name" value="Chondroitin_lyas"/>
</dbReference>
<dbReference type="SMART" id="SM00060">
    <property type="entry name" value="FN3"/>
    <property type="match status" value="2"/>
</dbReference>
<dbReference type="Gene3D" id="2.60.40.10">
    <property type="entry name" value="Immunoglobulins"/>
    <property type="match status" value="3"/>
</dbReference>
<evidence type="ECO:0000313" key="7">
    <source>
        <dbReference type="EMBL" id="GGN32632.1"/>
    </source>
</evidence>
<proteinExistence type="predicted"/>
<keyword evidence="1" id="KW-0732">Signal</keyword>
<feature type="domain" description="Fibronectin type-III" evidence="6">
    <location>
        <begin position="745"/>
        <end position="846"/>
    </location>
</feature>
<dbReference type="InterPro" id="IPR008397">
    <property type="entry name" value="Alginate_lyase_dom"/>
</dbReference>
<dbReference type="SUPFAM" id="SSF49313">
    <property type="entry name" value="Cadherin-like"/>
    <property type="match status" value="1"/>
</dbReference>
<evidence type="ECO:0000256" key="3">
    <source>
        <dbReference type="ARBA" id="ARBA00023295"/>
    </source>
</evidence>
<protein>
    <recommendedName>
        <fullName evidence="6">Fibronectin type-III domain-containing protein</fullName>
    </recommendedName>
</protein>
<dbReference type="InterPro" id="IPR036116">
    <property type="entry name" value="FN3_sf"/>
</dbReference>